<keyword evidence="4" id="KW-0479">Metal-binding</keyword>
<dbReference type="GO" id="GO:0005576">
    <property type="term" value="C:extracellular region"/>
    <property type="evidence" value="ECO:0007669"/>
    <property type="project" value="UniProtKB-SubCell"/>
</dbReference>
<evidence type="ECO:0000256" key="6">
    <source>
        <dbReference type="ARBA" id="ARBA00023001"/>
    </source>
</evidence>
<name>A0A3N4IRH4_ASCIM</name>
<dbReference type="GO" id="GO:0030245">
    <property type="term" value="P:cellulose catabolic process"/>
    <property type="evidence" value="ECO:0007669"/>
    <property type="project" value="UniProtKB-KW"/>
</dbReference>
<reference evidence="18 19" key="1">
    <citation type="journal article" date="2018" name="Nat. Ecol. Evol.">
        <title>Pezizomycetes genomes reveal the molecular basis of ectomycorrhizal truffle lifestyle.</title>
        <authorList>
            <person name="Murat C."/>
            <person name="Payen T."/>
            <person name="Noel B."/>
            <person name="Kuo A."/>
            <person name="Morin E."/>
            <person name="Chen J."/>
            <person name="Kohler A."/>
            <person name="Krizsan K."/>
            <person name="Balestrini R."/>
            <person name="Da Silva C."/>
            <person name="Montanini B."/>
            <person name="Hainaut M."/>
            <person name="Levati E."/>
            <person name="Barry K.W."/>
            <person name="Belfiori B."/>
            <person name="Cichocki N."/>
            <person name="Clum A."/>
            <person name="Dockter R.B."/>
            <person name="Fauchery L."/>
            <person name="Guy J."/>
            <person name="Iotti M."/>
            <person name="Le Tacon F."/>
            <person name="Lindquist E.A."/>
            <person name="Lipzen A."/>
            <person name="Malagnac F."/>
            <person name="Mello A."/>
            <person name="Molinier V."/>
            <person name="Miyauchi S."/>
            <person name="Poulain J."/>
            <person name="Riccioni C."/>
            <person name="Rubini A."/>
            <person name="Sitrit Y."/>
            <person name="Splivallo R."/>
            <person name="Traeger S."/>
            <person name="Wang M."/>
            <person name="Zifcakova L."/>
            <person name="Wipf D."/>
            <person name="Zambonelli A."/>
            <person name="Paolocci F."/>
            <person name="Nowrousian M."/>
            <person name="Ottonello S."/>
            <person name="Baldrian P."/>
            <person name="Spatafora J.W."/>
            <person name="Henrissat B."/>
            <person name="Nagy L.G."/>
            <person name="Aury J.M."/>
            <person name="Wincker P."/>
            <person name="Grigoriev I.V."/>
            <person name="Bonfante P."/>
            <person name="Martin F.M."/>
        </authorList>
    </citation>
    <scope>NUCLEOTIDE SEQUENCE [LARGE SCALE GENOMIC DNA]</scope>
    <source>
        <strain evidence="18 19">RN42</strain>
    </source>
</reference>
<dbReference type="EC" id="1.14.99.56" evidence="15"/>
<accession>A0A3N4IRH4</accession>
<dbReference type="CDD" id="cd21175">
    <property type="entry name" value="LPMO_AA9"/>
    <property type="match status" value="1"/>
</dbReference>
<dbReference type="GO" id="GO:0004497">
    <property type="term" value="F:monooxygenase activity"/>
    <property type="evidence" value="ECO:0007669"/>
    <property type="project" value="UniProtKB-KW"/>
</dbReference>
<keyword evidence="7" id="KW-0560">Oxidoreductase</keyword>
<evidence type="ECO:0000256" key="1">
    <source>
        <dbReference type="ARBA" id="ARBA00001973"/>
    </source>
</evidence>
<evidence type="ECO:0000256" key="9">
    <source>
        <dbReference type="ARBA" id="ARBA00023033"/>
    </source>
</evidence>
<evidence type="ECO:0000256" key="14">
    <source>
        <dbReference type="ARBA" id="ARBA00045077"/>
    </source>
</evidence>
<sequence>MKCLGTVSLLVLNVAKLVRGHGYVEEVTIGGVKYPGYNPYLDNHIAKPTPPARLFYPIVENHPVYDPTEGNITCNWTREEEGLPKLTAVARAGSNMTIRWTRWPESHFGPQMTYLAWCGGKKCSEYDVRNPEARFFKISQDGWNSRTRTWLQEDFLKNNSTLTVTLPKNIPNGEYVVRHELLALHAVTNDKYGPEFYPQCWQITITGGTGTTIPAGVPFPGAYQPNDPGIEFRTNRSNIVSYPFPGPPILVN</sequence>
<evidence type="ECO:0000256" key="13">
    <source>
        <dbReference type="ARBA" id="ARBA00044502"/>
    </source>
</evidence>
<keyword evidence="18" id="KW-0378">Hydrolase</keyword>
<evidence type="ECO:0000256" key="2">
    <source>
        <dbReference type="ARBA" id="ARBA00004613"/>
    </source>
</evidence>
<dbReference type="STRING" id="1160509.A0A3N4IRH4"/>
<keyword evidence="11" id="KW-0119">Carbohydrate metabolism</keyword>
<feature type="chain" id="PRO_5018102263" description="lytic cellulose monooxygenase (C4-dehydrogenating)" evidence="16">
    <location>
        <begin position="21"/>
        <end position="252"/>
    </location>
</feature>
<keyword evidence="12" id="KW-0624">Polysaccharide degradation</keyword>
<dbReference type="AlphaFoldDB" id="A0A3N4IRH4"/>
<evidence type="ECO:0000256" key="10">
    <source>
        <dbReference type="ARBA" id="ARBA00023157"/>
    </source>
</evidence>
<evidence type="ECO:0000256" key="5">
    <source>
        <dbReference type="ARBA" id="ARBA00022729"/>
    </source>
</evidence>
<dbReference type="InterPro" id="IPR005103">
    <property type="entry name" value="AA9_LPMO"/>
</dbReference>
<dbReference type="OrthoDB" id="4849160at2759"/>
<feature type="signal peptide" evidence="16">
    <location>
        <begin position="1"/>
        <end position="20"/>
    </location>
</feature>
<keyword evidence="9" id="KW-0503">Monooxygenase</keyword>
<evidence type="ECO:0000256" key="3">
    <source>
        <dbReference type="ARBA" id="ARBA00022525"/>
    </source>
</evidence>
<comment type="subcellular location">
    <subcellularLocation>
        <location evidence="2">Secreted</location>
    </subcellularLocation>
</comment>
<dbReference type="Proteomes" id="UP000275078">
    <property type="component" value="Unassembled WGS sequence"/>
</dbReference>
<proteinExistence type="inferred from homology"/>
<evidence type="ECO:0000256" key="7">
    <source>
        <dbReference type="ARBA" id="ARBA00023002"/>
    </source>
</evidence>
<comment type="cofactor">
    <cofactor evidence="1">
        <name>Cu(2+)</name>
        <dbReference type="ChEBI" id="CHEBI:29036"/>
    </cofactor>
</comment>
<evidence type="ECO:0000256" key="4">
    <source>
        <dbReference type="ARBA" id="ARBA00022723"/>
    </source>
</evidence>
<dbReference type="GO" id="GO:0016787">
    <property type="term" value="F:hydrolase activity"/>
    <property type="evidence" value="ECO:0007669"/>
    <property type="project" value="UniProtKB-KW"/>
</dbReference>
<comment type="catalytic activity">
    <reaction evidence="14">
        <text>[(1-&gt;4)-beta-D-glucosyl]n+m + reduced acceptor + O2 = 4-dehydro-beta-D-glucosyl-[(1-&gt;4)-beta-D-glucosyl]n-1 + [(1-&gt;4)-beta-D-glucosyl]m + acceptor + H2O.</text>
        <dbReference type="EC" id="1.14.99.56"/>
    </reaction>
</comment>
<evidence type="ECO:0000313" key="19">
    <source>
        <dbReference type="Proteomes" id="UP000275078"/>
    </source>
</evidence>
<gene>
    <name evidence="18" type="ORF">BJ508DRAFT_410998</name>
</gene>
<keyword evidence="10" id="KW-1015">Disulfide bond</keyword>
<dbReference type="Gene3D" id="2.70.50.70">
    <property type="match status" value="1"/>
</dbReference>
<feature type="domain" description="Auxiliary Activity family 9 catalytic" evidence="17">
    <location>
        <begin position="21"/>
        <end position="236"/>
    </location>
</feature>
<keyword evidence="3" id="KW-0964">Secreted</keyword>
<dbReference type="InterPro" id="IPR049892">
    <property type="entry name" value="AA9"/>
</dbReference>
<evidence type="ECO:0000256" key="16">
    <source>
        <dbReference type="SAM" id="SignalP"/>
    </source>
</evidence>
<evidence type="ECO:0000256" key="11">
    <source>
        <dbReference type="ARBA" id="ARBA00023277"/>
    </source>
</evidence>
<keyword evidence="19" id="KW-1185">Reference proteome</keyword>
<keyword evidence="5 16" id="KW-0732">Signal</keyword>
<protein>
    <recommendedName>
        <fullName evidence="15">lytic cellulose monooxygenase (C4-dehydrogenating)</fullName>
        <ecNumber evidence="15">1.14.99.56</ecNumber>
    </recommendedName>
</protein>
<evidence type="ECO:0000259" key="17">
    <source>
        <dbReference type="Pfam" id="PF03443"/>
    </source>
</evidence>
<comment type="similarity">
    <text evidence="13">Belongs to the polysaccharide monooxygenase AA9 family.</text>
</comment>
<dbReference type="PANTHER" id="PTHR33353">
    <property type="entry name" value="PUTATIVE (AFU_ORTHOLOGUE AFUA_1G12560)-RELATED"/>
    <property type="match status" value="1"/>
</dbReference>
<evidence type="ECO:0000256" key="12">
    <source>
        <dbReference type="ARBA" id="ARBA00023326"/>
    </source>
</evidence>
<dbReference type="PANTHER" id="PTHR33353:SF10">
    <property type="entry name" value="ENDO-BETA-1,4-GLUCANASE D"/>
    <property type="match status" value="1"/>
</dbReference>
<keyword evidence="8" id="KW-0186">Copper</keyword>
<dbReference type="GO" id="GO:0046872">
    <property type="term" value="F:metal ion binding"/>
    <property type="evidence" value="ECO:0007669"/>
    <property type="project" value="UniProtKB-KW"/>
</dbReference>
<evidence type="ECO:0000256" key="8">
    <source>
        <dbReference type="ARBA" id="ARBA00023008"/>
    </source>
</evidence>
<keyword evidence="6" id="KW-0136">Cellulose degradation</keyword>
<evidence type="ECO:0000313" key="18">
    <source>
        <dbReference type="EMBL" id="RPA86821.1"/>
    </source>
</evidence>
<organism evidence="18 19">
    <name type="scientific">Ascobolus immersus RN42</name>
    <dbReference type="NCBI Taxonomy" id="1160509"/>
    <lineage>
        <taxon>Eukaryota</taxon>
        <taxon>Fungi</taxon>
        <taxon>Dikarya</taxon>
        <taxon>Ascomycota</taxon>
        <taxon>Pezizomycotina</taxon>
        <taxon>Pezizomycetes</taxon>
        <taxon>Pezizales</taxon>
        <taxon>Ascobolaceae</taxon>
        <taxon>Ascobolus</taxon>
    </lineage>
</organism>
<evidence type="ECO:0000256" key="15">
    <source>
        <dbReference type="ARBA" id="ARBA00047174"/>
    </source>
</evidence>
<dbReference type="Pfam" id="PF03443">
    <property type="entry name" value="AA9"/>
    <property type="match status" value="1"/>
</dbReference>
<dbReference type="EMBL" id="ML119648">
    <property type="protein sequence ID" value="RPA86821.1"/>
    <property type="molecule type" value="Genomic_DNA"/>
</dbReference>